<evidence type="ECO:0000313" key="2">
    <source>
        <dbReference type="EMBL" id="TWU37847.1"/>
    </source>
</evidence>
<keyword evidence="3" id="KW-1185">Reference proteome</keyword>
<dbReference type="Proteomes" id="UP000315471">
    <property type="component" value="Unassembled WGS sequence"/>
</dbReference>
<feature type="chain" id="PRO_5022705166" evidence="1">
    <location>
        <begin position="31"/>
        <end position="431"/>
    </location>
</feature>
<keyword evidence="1" id="KW-0732">Signal</keyword>
<comment type="caution">
    <text evidence="2">The sequence shown here is derived from an EMBL/GenBank/DDBJ whole genome shotgun (WGS) entry which is preliminary data.</text>
</comment>
<feature type="signal peptide" evidence="1">
    <location>
        <begin position="1"/>
        <end position="30"/>
    </location>
</feature>
<proteinExistence type="predicted"/>
<dbReference type="AlphaFoldDB" id="A0A5C6DPR9"/>
<organism evidence="2 3">
    <name type="scientific">Novipirellula aureliae</name>
    <dbReference type="NCBI Taxonomy" id="2527966"/>
    <lineage>
        <taxon>Bacteria</taxon>
        <taxon>Pseudomonadati</taxon>
        <taxon>Planctomycetota</taxon>
        <taxon>Planctomycetia</taxon>
        <taxon>Pirellulales</taxon>
        <taxon>Pirellulaceae</taxon>
        <taxon>Novipirellula</taxon>
    </lineage>
</organism>
<evidence type="ECO:0000313" key="3">
    <source>
        <dbReference type="Proteomes" id="UP000315471"/>
    </source>
</evidence>
<sequence length="431" mass="47485" precursor="true">MIMQTRNMTSTKWLCLGLAAVLLGIPCARAADEMPSDFKSDVLEWVDQLDGPTVSERKLAERSLIEAGPKALAFLPDSDANLSIEASDRLKRVRQLLESAKAEQQTEAITIRLDQVTTLSEALEAISRDSEIEFDYDGDKTVPVESVTTPLSFWHAVDFVLDQADLDINFYGGNRDTLQLVHRSAGRPSRVDSAAYTGVYRIEPTAVTSRRSLNQPDLSALNLGLEISWEPRLTPIGLSIPIPLLRGKLDDGATLKPQQSANTIEISTGGEIAQSEFFLPMQLPAGQPEKIANLSGVIKALLPGKRETFELSLRETGAKEKIDSMEVMIESVRKNGPLHEIRVGVQLEDAGRSLESHRQWIFENRAFVRRADGSKAEHLGYEVYRQSSAGVGIGYLFDLGDSVSDSTFIYESPTAVVENEVSFLLQDIPLP</sequence>
<reference evidence="2 3" key="1">
    <citation type="submission" date="2019-02" db="EMBL/GenBank/DDBJ databases">
        <title>Deep-cultivation of Planctomycetes and their phenomic and genomic characterization uncovers novel biology.</title>
        <authorList>
            <person name="Wiegand S."/>
            <person name="Jogler M."/>
            <person name="Boedeker C."/>
            <person name="Pinto D."/>
            <person name="Vollmers J."/>
            <person name="Rivas-Marin E."/>
            <person name="Kohn T."/>
            <person name="Peeters S.H."/>
            <person name="Heuer A."/>
            <person name="Rast P."/>
            <person name="Oberbeckmann S."/>
            <person name="Bunk B."/>
            <person name="Jeske O."/>
            <person name="Meyerdierks A."/>
            <person name="Storesund J.E."/>
            <person name="Kallscheuer N."/>
            <person name="Luecker S."/>
            <person name="Lage O.M."/>
            <person name="Pohl T."/>
            <person name="Merkel B.J."/>
            <person name="Hornburger P."/>
            <person name="Mueller R.-W."/>
            <person name="Bruemmer F."/>
            <person name="Labrenz M."/>
            <person name="Spormann A.M."/>
            <person name="Op Den Camp H."/>
            <person name="Overmann J."/>
            <person name="Amann R."/>
            <person name="Jetten M.S.M."/>
            <person name="Mascher T."/>
            <person name="Medema M.H."/>
            <person name="Devos D.P."/>
            <person name="Kaster A.-K."/>
            <person name="Ovreas L."/>
            <person name="Rohde M."/>
            <person name="Galperin M.Y."/>
            <person name="Jogler C."/>
        </authorList>
    </citation>
    <scope>NUCLEOTIDE SEQUENCE [LARGE SCALE GENOMIC DNA]</scope>
    <source>
        <strain evidence="2 3">Q31b</strain>
    </source>
</reference>
<protein>
    <submittedName>
        <fullName evidence="2">Uncharacterized protein</fullName>
    </submittedName>
</protein>
<dbReference type="EMBL" id="SJPY01000007">
    <property type="protein sequence ID" value="TWU37847.1"/>
    <property type="molecule type" value="Genomic_DNA"/>
</dbReference>
<gene>
    <name evidence="2" type="ORF">Q31b_46360</name>
</gene>
<name>A0A5C6DPR9_9BACT</name>
<evidence type="ECO:0000256" key="1">
    <source>
        <dbReference type="SAM" id="SignalP"/>
    </source>
</evidence>
<accession>A0A5C6DPR9</accession>